<accession>A0A9D1HMU3</accession>
<dbReference type="GO" id="GO:0046872">
    <property type="term" value="F:metal ion binding"/>
    <property type="evidence" value="ECO:0007669"/>
    <property type="project" value="InterPro"/>
</dbReference>
<dbReference type="Pfam" id="PF00403">
    <property type="entry name" value="HMA"/>
    <property type="match status" value="1"/>
</dbReference>
<evidence type="ECO:0000313" key="2">
    <source>
        <dbReference type="EMBL" id="HIU13308.1"/>
    </source>
</evidence>
<comment type="caution">
    <text evidence="2">The sequence shown here is derived from an EMBL/GenBank/DDBJ whole genome shotgun (WGS) entry which is preliminary data.</text>
</comment>
<gene>
    <name evidence="2" type="ORF">IAD15_04490</name>
</gene>
<dbReference type="Proteomes" id="UP000824175">
    <property type="component" value="Unassembled WGS sequence"/>
</dbReference>
<evidence type="ECO:0000313" key="3">
    <source>
        <dbReference type="Proteomes" id="UP000824175"/>
    </source>
</evidence>
<sequence length="86" mass="9570">MEKVTLTIDGMMCGMCESHICDAIRKNFEVKKVTASHKKKEAVVLTDLPLPKAQMKKVLGALGYTLVDMRSEPYAPKTGLKRLFGK</sequence>
<feature type="domain" description="HMA" evidence="1">
    <location>
        <begin position="2"/>
        <end position="67"/>
    </location>
</feature>
<name>A0A9D1HMU3_9FIRM</name>
<dbReference type="CDD" id="cd00371">
    <property type="entry name" value="HMA"/>
    <property type="match status" value="1"/>
</dbReference>
<dbReference type="AlphaFoldDB" id="A0A9D1HMU3"/>
<dbReference type="InterPro" id="IPR006121">
    <property type="entry name" value="HMA_dom"/>
</dbReference>
<dbReference type="EMBL" id="DVMJ01000038">
    <property type="protein sequence ID" value="HIU13308.1"/>
    <property type="molecule type" value="Genomic_DNA"/>
</dbReference>
<reference evidence="2" key="1">
    <citation type="submission" date="2020-10" db="EMBL/GenBank/DDBJ databases">
        <authorList>
            <person name="Gilroy R."/>
        </authorList>
    </citation>
    <scope>NUCLEOTIDE SEQUENCE</scope>
    <source>
        <strain evidence="2">CHK195-11698</strain>
    </source>
</reference>
<proteinExistence type="predicted"/>
<reference evidence="2" key="2">
    <citation type="journal article" date="2021" name="PeerJ">
        <title>Extensive microbial diversity within the chicken gut microbiome revealed by metagenomics and culture.</title>
        <authorList>
            <person name="Gilroy R."/>
            <person name="Ravi A."/>
            <person name="Getino M."/>
            <person name="Pursley I."/>
            <person name="Horton D.L."/>
            <person name="Alikhan N.F."/>
            <person name="Baker D."/>
            <person name="Gharbi K."/>
            <person name="Hall N."/>
            <person name="Watson M."/>
            <person name="Adriaenssens E.M."/>
            <person name="Foster-Nyarko E."/>
            <person name="Jarju S."/>
            <person name="Secka A."/>
            <person name="Antonio M."/>
            <person name="Oren A."/>
            <person name="Chaudhuri R.R."/>
            <person name="La Ragione R."/>
            <person name="Hildebrand F."/>
            <person name="Pallen M.J."/>
        </authorList>
    </citation>
    <scope>NUCLEOTIDE SEQUENCE</scope>
    <source>
        <strain evidence="2">CHK195-11698</strain>
    </source>
</reference>
<dbReference type="SUPFAM" id="SSF55008">
    <property type="entry name" value="HMA, heavy metal-associated domain"/>
    <property type="match status" value="1"/>
</dbReference>
<dbReference type="InterPro" id="IPR036163">
    <property type="entry name" value="HMA_dom_sf"/>
</dbReference>
<organism evidence="2 3">
    <name type="scientific">Candidatus Fimiplasma intestinipullorum</name>
    <dbReference type="NCBI Taxonomy" id="2840825"/>
    <lineage>
        <taxon>Bacteria</taxon>
        <taxon>Bacillati</taxon>
        <taxon>Bacillota</taxon>
        <taxon>Clostridia</taxon>
        <taxon>Eubacteriales</taxon>
        <taxon>Candidatus Fimiplasma</taxon>
    </lineage>
</organism>
<evidence type="ECO:0000259" key="1">
    <source>
        <dbReference type="PROSITE" id="PS50846"/>
    </source>
</evidence>
<protein>
    <submittedName>
        <fullName evidence="2">Heavy-metal-associated domain-containing protein</fullName>
    </submittedName>
</protein>
<dbReference type="PROSITE" id="PS50846">
    <property type="entry name" value="HMA_2"/>
    <property type="match status" value="1"/>
</dbReference>
<dbReference type="Gene3D" id="3.30.70.100">
    <property type="match status" value="1"/>
</dbReference>